<evidence type="ECO:0000313" key="3">
    <source>
        <dbReference type="Proteomes" id="UP001602245"/>
    </source>
</evidence>
<name>A0ABW6WXM7_9ACTN</name>
<protein>
    <submittedName>
        <fullName evidence="2">Alpha/beta hydrolase family protein</fullName>
        <ecNumber evidence="2">3.4.-.-</ecNumber>
    </submittedName>
</protein>
<dbReference type="RefSeq" id="WP_020511821.1">
    <property type="nucleotide sequence ID" value="NZ_JBIAZU010000011.1"/>
</dbReference>
<evidence type="ECO:0000313" key="2">
    <source>
        <dbReference type="EMBL" id="MFF5297310.1"/>
    </source>
</evidence>
<accession>A0ABW6WXM7</accession>
<feature type="chain" id="PRO_5047267142" evidence="1">
    <location>
        <begin position="28"/>
        <end position="469"/>
    </location>
</feature>
<gene>
    <name evidence="2" type="ORF">ACFY35_48450</name>
</gene>
<dbReference type="Proteomes" id="UP001602245">
    <property type="component" value="Unassembled WGS sequence"/>
</dbReference>
<dbReference type="EC" id="3.4.-.-" evidence="2"/>
<organism evidence="2 3">
    <name type="scientific">Paractinoplanes globisporus</name>
    <dbReference type="NCBI Taxonomy" id="113565"/>
    <lineage>
        <taxon>Bacteria</taxon>
        <taxon>Bacillati</taxon>
        <taxon>Actinomycetota</taxon>
        <taxon>Actinomycetes</taxon>
        <taxon>Micromonosporales</taxon>
        <taxon>Micromonosporaceae</taxon>
        <taxon>Paractinoplanes</taxon>
    </lineage>
</organism>
<dbReference type="EMBL" id="JBIAZU010000011">
    <property type="protein sequence ID" value="MFF5297310.1"/>
    <property type="molecule type" value="Genomic_DNA"/>
</dbReference>
<dbReference type="Gene3D" id="3.40.50.1820">
    <property type="entry name" value="alpha/beta hydrolase"/>
    <property type="match status" value="1"/>
</dbReference>
<comment type="caution">
    <text evidence="2">The sequence shown here is derived from an EMBL/GenBank/DDBJ whole genome shotgun (WGS) entry which is preliminary data.</text>
</comment>
<dbReference type="InterPro" id="IPR029058">
    <property type="entry name" value="AB_hydrolase_fold"/>
</dbReference>
<dbReference type="GO" id="GO:0016787">
    <property type="term" value="F:hydrolase activity"/>
    <property type="evidence" value="ECO:0007669"/>
    <property type="project" value="UniProtKB-KW"/>
</dbReference>
<feature type="signal peptide" evidence="1">
    <location>
        <begin position="1"/>
        <end position="27"/>
    </location>
</feature>
<keyword evidence="1" id="KW-0732">Signal</keyword>
<evidence type="ECO:0000256" key="1">
    <source>
        <dbReference type="SAM" id="SignalP"/>
    </source>
</evidence>
<keyword evidence="3" id="KW-1185">Reference proteome</keyword>
<sequence length="469" mass="49434">MITWSKRAALALALVLPLAAVGRPALAADPPVCTAPVPSTTQPGYLVADPDCEITGAPFTALPGARVHTGISAGAAYRIEVPDHWNGTLVVYAHGYRGAGTVVYVDNPALRAHYIAEGYAWAASSYATNGYDVGQGVRDSYAMIGLFRQATGVAARNVIMTGASMGGQVTAVAIETYPRSFVGAMPYCGVLGDVRLFDYFLDANVTAAALAKVPISFPLTPPADYQDQWRAQVAAMLPALGVTAGRPPSLTAAGKTWSDVVERRTGGVRPGFDSAFAYWNTATSLAPLNDLPFLFGLYPGLTGGTSNIATGNVTDNRGTFYRSTSRLWPTADEWRLNASVLRVRHTAVADPGLAGIPRVDGNPRIPVLSLHDIGDLFVPFSMEQIYAGRALAHGKSSLFVSRAIRGTGHCDFNAQELTEGFDALTGWIHTGHRPAGDNILNPSAVASPAFGCRFTRATHAAFVAPACPA</sequence>
<dbReference type="SUPFAM" id="SSF53474">
    <property type="entry name" value="alpha/beta-Hydrolases"/>
    <property type="match status" value="1"/>
</dbReference>
<proteinExistence type="predicted"/>
<keyword evidence="2" id="KW-0378">Hydrolase</keyword>
<reference evidence="2 3" key="1">
    <citation type="submission" date="2024-10" db="EMBL/GenBank/DDBJ databases">
        <title>The Natural Products Discovery Center: Release of the First 8490 Sequenced Strains for Exploring Actinobacteria Biosynthetic Diversity.</title>
        <authorList>
            <person name="Kalkreuter E."/>
            <person name="Kautsar S.A."/>
            <person name="Yang D."/>
            <person name="Bader C.D."/>
            <person name="Teijaro C.N."/>
            <person name="Fluegel L."/>
            <person name="Davis C.M."/>
            <person name="Simpson J.R."/>
            <person name="Lauterbach L."/>
            <person name="Steele A.D."/>
            <person name="Gui C."/>
            <person name="Meng S."/>
            <person name="Li G."/>
            <person name="Viehrig K."/>
            <person name="Ye F."/>
            <person name="Su P."/>
            <person name="Kiefer A.F."/>
            <person name="Nichols A."/>
            <person name="Cepeda A.J."/>
            <person name="Yan W."/>
            <person name="Fan B."/>
            <person name="Jiang Y."/>
            <person name="Adhikari A."/>
            <person name="Zheng C.-J."/>
            <person name="Schuster L."/>
            <person name="Cowan T.M."/>
            <person name="Smanski M.J."/>
            <person name="Chevrette M.G."/>
            <person name="De Carvalho L.P.S."/>
            <person name="Shen B."/>
        </authorList>
    </citation>
    <scope>NUCLEOTIDE SEQUENCE [LARGE SCALE GENOMIC DNA]</scope>
    <source>
        <strain evidence="2 3">NPDC000087</strain>
    </source>
</reference>